<feature type="disulfide bond" evidence="8">
    <location>
        <begin position="428"/>
        <end position="433"/>
    </location>
</feature>
<feature type="disulfide bond" evidence="8">
    <location>
        <begin position="1127"/>
        <end position="1132"/>
    </location>
</feature>
<protein>
    <submittedName>
        <fullName evidence="12">Disintegrin and metalloproteinase domain-containing protein 25</fullName>
    </submittedName>
</protein>
<proteinExistence type="predicted"/>
<dbReference type="GO" id="GO:0007229">
    <property type="term" value="P:integrin-mediated signaling pathway"/>
    <property type="evidence" value="ECO:0007669"/>
    <property type="project" value="UniProtKB-KW"/>
</dbReference>
<dbReference type="Pfam" id="PF01562">
    <property type="entry name" value="Pep_M12B_propep"/>
    <property type="match status" value="2"/>
</dbReference>
<feature type="binding site" evidence="8">
    <location>
        <position position="1110"/>
    </location>
    <ligand>
        <name>Zn(2+)</name>
        <dbReference type="ChEBI" id="CHEBI:29105"/>
        <note>catalytic</note>
    </ligand>
</feature>
<dbReference type="InterPro" id="IPR002870">
    <property type="entry name" value="Peptidase_M12B_N"/>
</dbReference>
<feature type="domain" description="Disintegrin" evidence="10">
    <location>
        <begin position="1174"/>
        <end position="1260"/>
    </location>
</feature>
<dbReference type="GO" id="GO:0009897">
    <property type="term" value="C:external side of plasma membrane"/>
    <property type="evidence" value="ECO:0007669"/>
    <property type="project" value="TreeGrafter"/>
</dbReference>
<dbReference type="SUPFAM" id="SSF55486">
    <property type="entry name" value="Metalloproteases ('zincins'), catalytic domain"/>
    <property type="match status" value="2"/>
</dbReference>
<dbReference type="InterPro" id="IPR018358">
    <property type="entry name" value="Disintegrin_CS"/>
</dbReference>
<dbReference type="CDD" id="cd04269">
    <property type="entry name" value="ZnMc_adamalysin_II_like"/>
    <property type="match status" value="2"/>
</dbReference>
<dbReference type="InterPro" id="IPR024079">
    <property type="entry name" value="MetalloPept_cat_dom_sf"/>
</dbReference>
<dbReference type="SMART" id="SM00050">
    <property type="entry name" value="DISIN"/>
    <property type="match status" value="2"/>
</dbReference>
<feature type="disulfide bond" evidence="7">
    <location>
        <begin position="722"/>
        <end position="731"/>
    </location>
</feature>
<keyword evidence="2" id="KW-0812">Transmembrane</keyword>
<feature type="binding site" evidence="8">
    <location>
        <position position="415"/>
    </location>
    <ligand>
        <name>Zn(2+)</name>
        <dbReference type="ChEBI" id="CHEBI:29105"/>
        <note>catalytic</note>
    </ligand>
</feature>
<keyword evidence="7" id="KW-0245">EGF-like domain</keyword>
<evidence type="ECO:0000313" key="12">
    <source>
        <dbReference type="EMBL" id="ELW65229.1"/>
    </source>
</evidence>
<evidence type="ECO:0000256" key="5">
    <source>
        <dbReference type="ARBA" id="ARBA00023157"/>
    </source>
</evidence>
<dbReference type="GO" id="GO:0006508">
    <property type="term" value="P:proteolysis"/>
    <property type="evidence" value="ECO:0007669"/>
    <property type="project" value="InterPro"/>
</dbReference>
<dbReference type="PANTHER" id="PTHR11905:SF232">
    <property type="entry name" value="DISINTEGRIN AND METALLOPROTEINASE DOMAIN-CONTAINING PROTEIN 20"/>
    <property type="match status" value="1"/>
</dbReference>
<dbReference type="GO" id="GO:0046872">
    <property type="term" value="F:metal ion binding"/>
    <property type="evidence" value="ECO:0007669"/>
    <property type="project" value="UniProtKB-KW"/>
</dbReference>
<evidence type="ECO:0000256" key="8">
    <source>
        <dbReference type="PROSITE-ProRule" id="PRU00276"/>
    </source>
</evidence>
<dbReference type="FunCoup" id="L9KRV9">
    <property type="interactions" value="8"/>
</dbReference>
<dbReference type="eggNOG" id="KOG3607">
    <property type="taxonomic scope" value="Eukaryota"/>
</dbReference>
<dbReference type="PANTHER" id="PTHR11905">
    <property type="entry name" value="ADAM A DISINTEGRIN AND METALLOPROTEASE DOMAIN"/>
    <property type="match status" value="1"/>
</dbReference>
<dbReference type="PROSITE" id="PS01186">
    <property type="entry name" value="EGF_2"/>
    <property type="match status" value="1"/>
</dbReference>
<feature type="binding site" evidence="8">
    <location>
        <position position="411"/>
    </location>
    <ligand>
        <name>Zn(2+)</name>
        <dbReference type="ChEBI" id="CHEBI:29105"/>
        <note>catalytic</note>
    </ligand>
</feature>
<keyword evidence="4" id="KW-0472">Membrane</keyword>
<feature type="active site" evidence="8">
    <location>
        <position position="412"/>
    </location>
</feature>
<comment type="caution">
    <text evidence="7">Lacks conserved residue(s) required for the propagation of feature annotation.</text>
</comment>
<dbReference type="EMBL" id="KB320699">
    <property type="protein sequence ID" value="ELW65229.1"/>
    <property type="molecule type" value="Genomic_DNA"/>
</dbReference>
<dbReference type="PROSITE" id="PS50026">
    <property type="entry name" value="EGF_3"/>
    <property type="match status" value="1"/>
</dbReference>
<dbReference type="InterPro" id="IPR001590">
    <property type="entry name" value="Peptidase_M12B"/>
</dbReference>
<sequence length="1390" mass="156065">MKRRFMSTITTLSFYTFTGNTLTYLETGAMCPSSGAIIHIPWSIVVPCPAQSGLAHGYLRAMQCKHYSGPIMAVYEALAQGLTTLLLHWLGVFLFLSPWPQIGHCQQLSPPEVVIPLRVTDSDNGMNSSGWVCYSLHFGGQRHIVHMKPKKVLVSRSLSVFTYTDQGALVEDQPFVRHDCYYQGYVEGDAESLVALSTCLGGLQGVLHINDIAYEIKPKRHSATFEHLVYKMDHEETSFPTTRCALTDDIVQEFTFPESDNSTLMQSDYLGWWTHRRYLELAVVVDQERFFHRESNVSKVQEEVITVLNVISTFYITLDIDLFLCGLEIWNEGNHVNDTTINSALWDFCKWKLDSLNPRLQHDVAHLIMKHDFGIYLGLAYYGAVCNYRYNCGVEGYMHDRYWEFSVTFAHEIGHNLGMLHDDYTCECEYDGCIMYAELVPAITFSNCSYASYVRTDFRTTCMREPPSTDSIFSLKHCGNGVVEEGEQCDCGNVSSCENDPCCLPNCSMKPGATCAFGLCCKDCQLVPSGEVCRESGNECDLPEWCNGTSHECPVDVYVQAGVRCMGVGYCHGKRCNIRDEQCKQIFGEVSKSANQSCYSHVNTQGDRFGNCGIKATRYVKCDITDVLCGRIQCENVTKIPLMEDHTTAHWTHFNGVNCWSTDYHLGITIPDVGMVNEGTECGPEHICLDGHCIPLSVLKDLCEPKICNDRGICNDKHHCHCDPGWDPPYCLEKGWGGSVDSGPPPRNHEEKKGPRKTSVMIFLSMLLALTVVGKTMAHGWTTFQLLLPGLFLILCRWPQIGHCQYQSPPEVVIPLRVIAKNKDTKVPGWVSYRLHFGGQRHIVHMKPKKVLVSRSLSVFTYTDQGALVEDQPSVRHDCYYQGYVEGDPESLVALSACFGGFQGVLHINDIAYEIKPKRHSATFEHLVYKMDCEEIEFPPMQCGLTEEIAQQLMFPESDNSTLMQSGYVGWWTHKRYLELALVVDQQRFIHRGSNVSKVQEEVSTIVNEINAYYTPLEIDVLLLGIEIWNNGNPVNVTDITVLLTQFCRWKAISLAPRMKHDLAHLFVKRGYGIYLGLAYVGTVCSRGLSCGVDSFLNDKISRFALVVTHEIGHNLGMHHDVKTCTCGHKTCIMFPKETPSKTFSNCSYAYLWGVLMRTTCMRYAPNPEDIFKVRRCGNGVVEEGEQCDCGSLQSCKHDPCCSANCTLMPGAACAFGLCCQDCQILPSGEVCRESDNECDLPEWCNGTSPECPEDVYVQAGVPCMDGGYCYGKRCNDRDLQCRDIFGEISKSASLNCYRILNMRGDRFGNCGTQNARYVKRVEKREANVVFQSGTTGLCRSDRKMCKCRLGFLVWVGATAMERDVITMVNSVDELLAKYPKVQISVAPGI</sequence>
<dbReference type="Pfam" id="PF01421">
    <property type="entry name" value="Reprolysin"/>
    <property type="match status" value="2"/>
</dbReference>
<dbReference type="PROSITE" id="PS00427">
    <property type="entry name" value="DISINTEGRIN_1"/>
    <property type="match status" value="2"/>
</dbReference>
<dbReference type="InterPro" id="IPR001762">
    <property type="entry name" value="Disintegrin_dom"/>
</dbReference>
<feature type="domain" description="EGF-like" evidence="9">
    <location>
        <begin position="699"/>
        <end position="732"/>
    </location>
</feature>
<dbReference type="InterPro" id="IPR034027">
    <property type="entry name" value="Reprolysin_adamalysin"/>
</dbReference>
<feature type="active site" evidence="8">
    <location>
        <position position="1111"/>
    </location>
</feature>
<dbReference type="PROSITE" id="PS50214">
    <property type="entry name" value="DISINTEGRIN_2"/>
    <property type="match status" value="2"/>
</dbReference>
<keyword evidence="8" id="KW-0479">Metal-binding</keyword>
<organism evidence="12 13">
    <name type="scientific">Tupaia chinensis</name>
    <name type="common">Chinese tree shrew</name>
    <name type="synonym">Tupaia belangeri chinensis</name>
    <dbReference type="NCBI Taxonomy" id="246437"/>
    <lineage>
        <taxon>Eukaryota</taxon>
        <taxon>Metazoa</taxon>
        <taxon>Chordata</taxon>
        <taxon>Craniata</taxon>
        <taxon>Vertebrata</taxon>
        <taxon>Euteleostomi</taxon>
        <taxon>Mammalia</taxon>
        <taxon>Eutheria</taxon>
        <taxon>Euarchontoglires</taxon>
        <taxon>Scandentia</taxon>
        <taxon>Tupaiidae</taxon>
        <taxon>Tupaia</taxon>
    </lineage>
</organism>
<evidence type="ECO:0000259" key="10">
    <source>
        <dbReference type="PROSITE" id="PS50214"/>
    </source>
</evidence>
<dbReference type="Proteomes" id="UP000011518">
    <property type="component" value="Unassembled WGS sequence"/>
</dbReference>
<feature type="binding site" evidence="8">
    <location>
        <position position="1114"/>
    </location>
    <ligand>
        <name>Zn(2+)</name>
        <dbReference type="ChEBI" id="CHEBI:29105"/>
        <note>catalytic</note>
    </ligand>
</feature>
<reference evidence="13" key="2">
    <citation type="journal article" date="2013" name="Nat. Commun.">
        <title>Genome of the Chinese tree shrew.</title>
        <authorList>
            <person name="Fan Y."/>
            <person name="Huang Z.Y."/>
            <person name="Cao C.C."/>
            <person name="Chen C.S."/>
            <person name="Chen Y.X."/>
            <person name="Fan D.D."/>
            <person name="He J."/>
            <person name="Hou H.L."/>
            <person name="Hu L."/>
            <person name="Hu X.T."/>
            <person name="Jiang X.T."/>
            <person name="Lai R."/>
            <person name="Lang Y.S."/>
            <person name="Liang B."/>
            <person name="Liao S.G."/>
            <person name="Mu D."/>
            <person name="Ma Y.Y."/>
            <person name="Niu Y.Y."/>
            <person name="Sun X.Q."/>
            <person name="Xia J.Q."/>
            <person name="Xiao J."/>
            <person name="Xiong Z.Q."/>
            <person name="Xu L."/>
            <person name="Yang L."/>
            <person name="Zhang Y."/>
            <person name="Zhao W."/>
            <person name="Zhao X.D."/>
            <person name="Zheng Y.T."/>
            <person name="Zhou J.M."/>
            <person name="Zhu Y.B."/>
            <person name="Zhang G.J."/>
            <person name="Wang J."/>
            <person name="Yao Y.G."/>
        </authorList>
    </citation>
    <scope>NUCLEOTIDE SEQUENCE [LARGE SCALE GENOMIC DNA]</scope>
</reference>
<feature type="binding site" evidence="8">
    <location>
        <position position="1120"/>
    </location>
    <ligand>
        <name>Zn(2+)</name>
        <dbReference type="ChEBI" id="CHEBI:29105"/>
        <note>catalytic</note>
    </ligand>
</feature>
<dbReference type="InterPro" id="IPR006586">
    <property type="entry name" value="ADAM_Cys-rich"/>
</dbReference>
<feature type="domain" description="Disintegrin" evidence="10">
    <location>
        <begin position="475"/>
        <end position="561"/>
    </location>
</feature>
<dbReference type="SUPFAM" id="SSF57552">
    <property type="entry name" value="Blood coagulation inhibitor (disintegrin)"/>
    <property type="match status" value="2"/>
</dbReference>
<keyword evidence="13" id="KW-1185">Reference proteome</keyword>
<keyword evidence="3" id="KW-1133">Transmembrane helix</keyword>
<evidence type="ECO:0000259" key="11">
    <source>
        <dbReference type="PROSITE" id="PS50215"/>
    </source>
</evidence>
<dbReference type="InParanoid" id="L9KRV9"/>
<feature type="disulfide bond" evidence="6">
    <location>
        <begin position="1232"/>
        <end position="1252"/>
    </location>
</feature>
<dbReference type="GO" id="GO:1990913">
    <property type="term" value="C:sperm head plasma membrane"/>
    <property type="evidence" value="ECO:0007669"/>
    <property type="project" value="TreeGrafter"/>
</dbReference>
<dbReference type="Gene3D" id="4.10.70.10">
    <property type="entry name" value="Disintegrin domain"/>
    <property type="match status" value="2"/>
</dbReference>
<dbReference type="SMART" id="SM00608">
    <property type="entry name" value="ACR"/>
    <property type="match status" value="2"/>
</dbReference>
<dbReference type="PROSITE" id="PS50215">
    <property type="entry name" value="ADAM_MEPRO"/>
    <property type="match status" value="2"/>
</dbReference>
<dbReference type="Gene3D" id="3.40.390.10">
    <property type="entry name" value="Collagenase (Catalytic Domain)"/>
    <property type="match status" value="2"/>
</dbReference>
<keyword evidence="12" id="KW-0401">Integrin</keyword>
<reference evidence="13" key="1">
    <citation type="submission" date="2012-07" db="EMBL/GenBank/DDBJ databases">
        <title>Genome of the Chinese tree shrew, a rising model animal genetically related to primates.</title>
        <authorList>
            <person name="Zhang G."/>
            <person name="Fan Y."/>
            <person name="Yao Y."/>
            <person name="Huang Z."/>
        </authorList>
    </citation>
    <scope>NUCLEOTIDE SEQUENCE [LARGE SCALE GENOMIC DNA]</scope>
</reference>
<accession>L9KRV9</accession>
<dbReference type="Pfam" id="PF00200">
    <property type="entry name" value="Disintegrin"/>
    <property type="match status" value="2"/>
</dbReference>
<comment type="subcellular location">
    <subcellularLocation>
        <location evidence="1">Membrane</location>
        <topology evidence="1">Single-pass type I membrane protein</topology>
    </subcellularLocation>
</comment>
<evidence type="ECO:0000259" key="9">
    <source>
        <dbReference type="PROSITE" id="PS50026"/>
    </source>
</evidence>
<dbReference type="FunFam" id="4.10.70.10:FF:000001">
    <property type="entry name" value="Disintegrin and metalloproteinase domain-containing protein 22"/>
    <property type="match status" value="2"/>
</dbReference>
<evidence type="ECO:0000256" key="4">
    <source>
        <dbReference type="ARBA" id="ARBA00023136"/>
    </source>
</evidence>
<evidence type="ECO:0000256" key="3">
    <source>
        <dbReference type="ARBA" id="ARBA00022989"/>
    </source>
</evidence>
<evidence type="ECO:0000256" key="7">
    <source>
        <dbReference type="PROSITE-ProRule" id="PRU00076"/>
    </source>
</evidence>
<name>L9KRV9_TUPCH</name>
<dbReference type="PRINTS" id="PR00289">
    <property type="entry name" value="DISINTEGRIN"/>
</dbReference>
<feature type="binding site" evidence="8">
    <location>
        <position position="421"/>
    </location>
    <ligand>
        <name>Zn(2+)</name>
        <dbReference type="ChEBI" id="CHEBI:29105"/>
        <note>catalytic</note>
    </ligand>
</feature>
<evidence type="ECO:0000256" key="1">
    <source>
        <dbReference type="ARBA" id="ARBA00004479"/>
    </source>
</evidence>
<evidence type="ECO:0000256" key="2">
    <source>
        <dbReference type="ARBA" id="ARBA00022692"/>
    </source>
</evidence>
<dbReference type="InterPro" id="IPR000742">
    <property type="entry name" value="EGF"/>
</dbReference>
<dbReference type="GO" id="GO:0008584">
    <property type="term" value="P:male gonad development"/>
    <property type="evidence" value="ECO:0007669"/>
    <property type="project" value="TreeGrafter"/>
</dbReference>
<keyword evidence="8" id="KW-0862">Zinc</keyword>
<feature type="disulfide bond" evidence="6">
    <location>
        <begin position="533"/>
        <end position="553"/>
    </location>
</feature>
<dbReference type="Pfam" id="PF08516">
    <property type="entry name" value="ADAM_CR"/>
    <property type="match status" value="2"/>
</dbReference>
<dbReference type="MEROPS" id="M12.228"/>
<dbReference type="InterPro" id="IPR036436">
    <property type="entry name" value="Disintegrin_dom_sf"/>
</dbReference>
<dbReference type="GO" id="GO:0004222">
    <property type="term" value="F:metalloendopeptidase activity"/>
    <property type="evidence" value="ECO:0007669"/>
    <property type="project" value="InterPro"/>
</dbReference>
<feature type="domain" description="Peptidase M12B" evidence="11">
    <location>
        <begin position="277"/>
        <end position="467"/>
    </location>
</feature>
<keyword evidence="5 7" id="KW-1015">Disulfide bond</keyword>
<evidence type="ECO:0000256" key="6">
    <source>
        <dbReference type="PROSITE-ProRule" id="PRU00068"/>
    </source>
</evidence>
<dbReference type="FunFam" id="3.40.390.10:FF:000002">
    <property type="entry name" value="Disintegrin and metalloproteinase domain-containing protein 22"/>
    <property type="match status" value="2"/>
</dbReference>
<gene>
    <name evidence="12" type="ORF">TREES_T100009760</name>
</gene>
<feature type="domain" description="Peptidase M12B" evidence="11">
    <location>
        <begin position="976"/>
        <end position="1168"/>
    </location>
</feature>
<evidence type="ECO:0000313" key="13">
    <source>
        <dbReference type="Proteomes" id="UP000011518"/>
    </source>
</evidence>